<protein>
    <submittedName>
        <fullName evidence="2">Sugar phosphate isomerase/epimerase family protein</fullName>
    </submittedName>
</protein>
<keyword evidence="2" id="KW-0413">Isomerase</keyword>
<dbReference type="RefSeq" id="WP_219531085.1">
    <property type="nucleotide sequence ID" value="NZ_JAHKRM010000010.1"/>
</dbReference>
<name>A0ABW4G5M0_9ACTN</name>
<keyword evidence="3" id="KW-1185">Reference proteome</keyword>
<accession>A0ABW4G5M0</accession>
<dbReference type="InterPro" id="IPR013022">
    <property type="entry name" value="Xyl_isomerase-like_TIM-brl"/>
</dbReference>
<dbReference type="GO" id="GO:0016853">
    <property type="term" value="F:isomerase activity"/>
    <property type="evidence" value="ECO:0007669"/>
    <property type="project" value="UniProtKB-KW"/>
</dbReference>
<feature type="domain" description="Xylose isomerase-like TIM barrel" evidence="1">
    <location>
        <begin position="24"/>
        <end position="245"/>
    </location>
</feature>
<gene>
    <name evidence="2" type="ORF">ACFSJ0_13230</name>
</gene>
<evidence type="ECO:0000259" key="1">
    <source>
        <dbReference type="Pfam" id="PF01261"/>
    </source>
</evidence>
<dbReference type="EMBL" id="JBHUCM010000012">
    <property type="protein sequence ID" value="MFD1538010.1"/>
    <property type="molecule type" value="Genomic_DNA"/>
</dbReference>
<dbReference type="PANTHER" id="PTHR12110">
    <property type="entry name" value="HYDROXYPYRUVATE ISOMERASE"/>
    <property type="match status" value="1"/>
</dbReference>
<evidence type="ECO:0000313" key="3">
    <source>
        <dbReference type="Proteomes" id="UP001597097"/>
    </source>
</evidence>
<dbReference type="Proteomes" id="UP001597097">
    <property type="component" value="Unassembled WGS sequence"/>
</dbReference>
<dbReference type="InterPro" id="IPR050312">
    <property type="entry name" value="IolE/XylAMocC-like"/>
</dbReference>
<organism evidence="2 3">
    <name type="scientific">Nonomuraea guangzhouensis</name>
    <dbReference type="NCBI Taxonomy" id="1291555"/>
    <lineage>
        <taxon>Bacteria</taxon>
        <taxon>Bacillati</taxon>
        <taxon>Actinomycetota</taxon>
        <taxon>Actinomycetes</taxon>
        <taxon>Streptosporangiales</taxon>
        <taxon>Streptosporangiaceae</taxon>
        <taxon>Nonomuraea</taxon>
    </lineage>
</organism>
<reference evidence="3" key="1">
    <citation type="journal article" date="2019" name="Int. J. Syst. Evol. Microbiol.">
        <title>The Global Catalogue of Microorganisms (GCM) 10K type strain sequencing project: providing services to taxonomists for standard genome sequencing and annotation.</title>
        <authorList>
            <consortium name="The Broad Institute Genomics Platform"/>
            <consortium name="The Broad Institute Genome Sequencing Center for Infectious Disease"/>
            <person name="Wu L."/>
            <person name="Ma J."/>
        </authorList>
    </citation>
    <scope>NUCLEOTIDE SEQUENCE [LARGE SCALE GENOMIC DNA]</scope>
    <source>
        <strain evidence="3">CGMCC 1.15399</strain>
    </source>
</reference>
<dbReference type="Pfam" id="PF01261">
    <property type="entry name" value="AP_endonuc_2"/>
    <property type="match status" value="1"/>
</dbReference>
<sequence>MTLPEVGIFARTFPRTTAGEVATAVAEAGFRLAQFNFSAIAMPTLAPDVSLDAVTAVGQDFRDAGVTVWGLSATYNVIHPDRARRLRQTRQAARLIDMSPLLGVTAVTLCSGTLNTDDMWTGHPDNRSTAAWADLRSTLDALLEAASDAGITLGIEPESANVVDSAQRAHRLISELGADARHIGIVLDPGNLVAPETIHRQDDVINEAFDLLGEHIIGLQAKDLTAAGPAPLGRGDLDYTMICRRTLGLGRAVPIIIQDATEDDASRSGRYLRDRLHAARNT</sequence>
<evidence type="ECO:0000313" key="2">
    <source>
        <dbReference type="EMBL" id="MFD1538010.1"/>
    </source>
</evidence>
<proteinExistence type="predicted"/>
<comment type="caution">
    <text evidence="2">The sequence shown here is derived from an EMBL/GenBank/DDBJ whole genome shotgun (WGS) entry which is preliminary data.</text>
</comment>